<protein>
    <submittedName>
        <fullName evidence="1">Uncharacterized protein</fullName>
    </submittedName>
</protein>
<accession>A0A5B7KHZ3</accession>
<dbReference type="EMBL" id="VSRR010151073">
    <property type="protein sequence ID" value="MPD06407.1"/>
    <property type="molecule type" value="Genomic_DNA"/>
</dbReference>
<proteinExistence type="predicted"/>
<comment type="caution">
    <text evidence="1">The sequence shown here is derived from an EMBL/GenBank/DDBJ whole genome shotgun (WGS) entry which is preliminary data.</text>
</comment>
<organism evidence="1 2">
    <name type="scientific">Portunus trituberculatus</name>
    <name type="common">Swimming crab</name>
    <name type="synonym">Neptunus trituberculatus</name>
    <dbReference type="NCBI Taxonomy" id="210409"/>
    <lineage>
        <taxon>Eukaryota</taxon>
        <taxon>Metazoa</taxon>
        <taxon>Ecdysozoa</taxon>
        <taxon>Arthropoda</taxon>
        <taxon>Crustacea</taxon>
        <taxon>Multicrustacea</taxon>
        <taxon>Malacostraca</taxon>
        <taxon>Eumalacostraca</taxon>
        <taxon>Eucarida</taxon>
        <taxon>Decapoda</taxon>
        <taxon>Pleocyemata</taxon>
        <taxon>Brachyura</taxon>
        <taxon>Eubrachyura</taxon>
        <taxon>Portunoidea</taxon>
        <taxon>Portunidae</taxon>
        <taxon>Portuninae</taxon>
        <taxon>Portunus</taxon>
    </lineage>
</organism>
<dbReference type="Proteomes" id="UP000324222">
    <property type="component" value="Unassembled WGS sequence"/>
</dbReference>
<evidence type="ECO:0000313" key="2">
    <source>
        <dbReference type="Proteomes" id="UP000324222"/>
    </source>
</evidence>
<keyword evidence="2" id="KW-1185">Reference proteome</keyword>
<evidence type="ECO:0000313" key="1">
    <source>
        <dbReference type="EMBL" id="MPD06407.1"/>
    </source>
</evidence>
<dbReference type="AlphaFoldDB" id="A0A5B7KHZ3"/>
<sequence>MEGDWGRNRAPDTAGGDEDALVVLGGKGSTGEVEGAGLSQDFFGSTFRQGLLCAVIDFELRSTSGADD</sequence>
<gene>
    <name evidence="1" type="ORF">E2C01_102221</name>
</gene>
<reference evidence="1 2" key="1">
    <citation type="submission" date="2019-05" db="EMBL/GenBank/DDBJ databases">
        <title>Another draft genome of Portunus trituberculatus and its Hox gene families provides insights of decapod evolution.</title>
        <authorList>
            <person name="Jeong J.-H."/>
            <person name="Song I."/>
            <person name="Kim S."/>
            <person name="Choi T."/>
            <person name="Kim D."/>
            <person name="Ryu S."/>
            <person name="Kim W."/>
        </authorList>
    </citation>
    <scope>NUCLEOTIDE SEQUENCE [LARGE SCALE GENOMIC DNA]</scope>
    <source>
        <tissue evidence="1">Muscle</tissue>
    </source>
</reference>
<name>A0A5B7KHZ3_PORTR</name>